<dbReference type="Gene3D" id="3.40.50.10680">
    <property type="entry name" value="CofD-like domains"/>
    <property type="match status" value="1"/>
</dbReference>
<protein>
    <recommendedName>
        <fullName evidence="5">2-phospho-L-lactate transferase</fullName>
    </recommendedName>
</protein>
<dbReference type="EMBL" id="LHXK01000013">
    <property type="protein sequence ID" value="KXA90077.1"/>
    <property type="molecule type" value="Genomic_DNA"/>
</dbReference>
<dbReference type="CDD" id="cd07186">
    <property type="entry name" value="CofD_like"/>
    <property type="match status" value="1"/>
</dbReference>
<evidence type="ECO:0000256" key="2">
    <source>
        <dbReference type="ARBA" id="ARBA00022842"/>
    </source>
</evidence>
<dbReference type="InterPro" id="IPR010115">
    <property type="entry name" value="FbiA/CofD"/>
</dbReference>
<evidence type="ECO:0000313" key="4">
    <source>
        <dbReference type="Proteomes" id="UP000070184"/>
    </source>
</evidence>
<keyword evidence="4" id="KW-1185">Reference proteome</keyword>
<dbReference type="PATRIC" id="fig|1698260.3.peg.185"/>
<name>A0A133U7C4_9EURY</name>
<dbReference type="Pfam" id="PF01933">
    <property type="entry name" value="CofD"/>
    <property type="match status" value="1"/>
</dbReference>
<evidence type="ECO:0000256" key="1">
    <source>
        <dbReference type="ARBA" id="ARBA00022679"/>
    </source>
</evidence>
<dbReference type="AlphaFoldDB" id="A0A133U7C4"/>
<comment type="caution">
    <text evidence="3">The sequence shown here is derived from an EMBL/GenBank/DDBJ whole genome shotgun (WGS) entry which is preliminary data.</text>
</comment>
<dbReference type="SUPFAM" id="SSF142338">
    <property type="entry name" value="CofD-like"/>
    <property type="match status" value="1"/>
</dbReference>
<keyword evidence="1" id="KW-0808">Transferase</keyword>
<gene>
    <name evidence="3" type="ORF">AKJ61_01455</name>
</gene>
<accession>A0A133U7C4</accession>
<organism evidence="3 4">
    <name type="scientific">candidate division MSBL1 archaeon SCGC-AAA259B11</name>
    <dbReference type="NCBI Taxonomy" id="1698260"/>
    <lineage>
        <taxon>Archaea</taxon>
        <taxon>Methanobacteriati</taxon>
        <taxon>Methanobacteriota</taxon>
        <taxon>candidate division MSBL1</taxon>
    </lineage>
</organism>
<dbReference type="GO" id="GO:0043743">
    <property type="term" value="F:LPPG:FO 2-phospho-L-lactate transferase activity"/>
    <property type="evidence" value="ECO:0007669"/>
    <property type="project" value="InterPro"/>
</dbReference>
<evidence type="ECO:0000313" key="3">
    <source>
        <dbReference type="EMBL" id="KXA90077.1"/>
    </source>
</evidence>
<sequence>MIFILTVLSGGTGTPKLLQGLIEVVPQEEISVIVNTGEDVHVSGLRVSPDLDTVVYTLAGLIDDQKWYGIEEDTFHTHDMLKDLGHEEILRIGDRDRSVKLYRTFRMREGATLSQVTKEICTGLGVQSEVLPMSDDRVTTRVFTDKGEMTFHEYWVERGAEDEVRDVKFMNHESADPAPGVLESLNDSESIIIGPSNPITSVGPILAIDETRSALERNREKVIAVSPVLGDAPVSGPTGDLMRGLGHEVSPTGVANIYKDFVGLFMLNEGDEDFATEIKDLGMEVSLADILIPDLSSRISLAEEILEVIDYNY</sequence>
<evidence type="ECO:0008006" key="5">
    <source>
        <dbReference type="Google" id="ProtNLM"/>
    </source>
</evidence>
<dbReference type="InterPro" id="IPR038136">
    <property type="entry name" value="CofD-like_dom_sf"/>
</dbReference>
<dbReference type="HAMAP" id="MF_01257">
    <property type="entry name" value="CofD"/>
    <property type="match status" value="1"/>
</dbReference>
<reference evidence="3 4" key="1">
    <citation type="journal article" date="2016" name="Sci. Rep.">
        <title>Metabolic traits of an uncultured archaeal lineage -MSBL1- from brine pools of the Red Sea.</title>
        <authorList>
            <person name="Mwirichia R."/>
            <person name="Alam I."/>
            <person name="Rashid M."/>
            <person name="Vinu M."/>
            <person name="Ba-Alawi W."/>
            <person name="Anthony Kamau A."/>
            <person name="Kamanda Ngugi D."/>
            <person name="Goker M."/>
            <person name="Klenk H.P."/>
            <person name="Bajic V."/>
            <person name="Stingl U."/>
        </authorList>
    </citation>
    <scope>NUCLEOTIDE SEQUENCE [LARGE SCALE GENOMIC DNA]</scope>
    <source>
        <strain evidence="3">SCGC-AAA259B11</strain>
    </source>
</reference>
<dbReference type="NCBIfam" id="TIGR01819">
    <property type="entry name" value="F420_cofD"/>
    <property type="match status" value="1"/>
</dbReference>
<dbReference type="Gene3D" id="1.10.8.240">
    <property type="entry name" value="CofD-like domain"/>
    <property type="match status" value="1"/>
</dbReference>
<dbReference type="PANTHER" id="PTHR43007">
    <property type="entry name" value="2-PHOSPHO-L-LACTATE TRANSFERASE"/>
    <property type="match status" value="1"/>
</dbReference>
<keyword evidence="2" id="KW-0460">Magnesium</keyword>
<proteinExistence type="inferred from homology"/>
<dbReference type="InterPro" id="IPR002882">
    <property type="entry name" value="CofD"/>
</dbReference>
<dbReference type="PANTHER" id="PTHR43007:SF1">
    <property type="entry name" value="2-PHOSPHO-L-LACTATE TRANSFERASE"/>
    <property type="match status" value="1"/>
</dbReference>
<dbReference type="GO" id="GO:0000287">
    <property type="term" value="F:magnesium ion binding"/>
    <property type="evidence" value="ECO:0007669"/>
    <property type="project" value="InterPro"/>
</dbReference>
<dbReference type="Proteomes" id="UP000070184">
    <property type="component" value="Unassembled WGS sequence"/>
</dbReference>